<evidence type="ECO:0000256" key="3">
    <source>
        <dbReference type="ARBA" id="ARBA00004630"/>
    </source>
</evidence>
<gene>
    <name evidence="9" type="ORF">CLODIP_2_CD00528</name>
</gene>
<proteinExistence type="inferred from homology"/>
<evidence type="ECO:0000259" key="8">
    <source>
        <dbReference type="PROSITE" id="PS51837"/>
    </source>
</evidence>
<dbReference type="GO" id="GO:0031902">
    <property type="term" value="C:late endosome membrane"/>
    <property type="evidence" value="ECO:0007669"/>
    <property type="project" value="UniProtKB-SubCell"/>
</dbReference>
<organism evidence="9 10">
    <name type="scientific">Cloeon dipterum</name>
    <dbReference type="NCBI Taxonomy" id="197152"/>
    <lineage>
        <taxon>Eukaryota</taxon>
        <taxon>Metazoa</taxon>
        <taxon>Ecdysozoa</taxon>
        <taxon>Arthropoda</taxon>
        <taxon>Hexapoda</taxon>
        <taxon>Insecta</taxon>
        <taxon>Pterygota</taxon>
        <taxon>Palaeoptera</taxon>
        <taxon>Ephemeroptera</taxon>
        <taxon>Pisciforma</taxon>
        <taxon>Baetidae</taxon>
        <taxon>Cloeon</taxon>
    </lineage>
</organism>
<dbReference type="OrthoDB" id="5599753at2759"/>
<evidence type="ECO:0000256" key="6">
    <source>
        <dbReference type="ARBA" id="ARBA00022833"/>
    </source>
</evidence>
<evidence type="ECO:0000256" key="2">
    <source>
        <dbReference type="ARBA" id="ARBA00004481"/>
    </source>
</evidence>
<dbReference type="InterPro" id="IPR037519">
    <property type="entry name" value="LITAF_fam"/>
</dbReference>
<dbReference type="Proteomes" id="UP000494165">
    <property type="component" value="Unassembled WGS sequence"/>
</dbReference>
<accession>A0A8S1DJW4</accession>
<dbReference type="GO" id="GO:0005765">
    <property type="term" value="C:lysosomal membrane"/>
    <property type="evidence" value="ECO:0007669"/>
    <property type="project" value="UniProtKB-SubCell"/>
</dbReference>
<dbReference type="GO" id="GO:0008270">
    <property type="term" value="F:zinc ion binding"/>
    <property type="evidence" value="ECO:0007669"/>
    <property type="project" value="TreeGrafter"/>
</dbReference>
<dbReference type="AlphaFoldDB" id="A0A8S1DJW4"/>
<evidence type="ECO:0000256" key="7">
    <source>
        <dbReference type="ARBA" id="ARBA00023136"/>
    </source>
</evidence>
<keyword evidence="7" id="KW-0472">Membrane</keyword>
<dbReference type="InterPro" id="IPR006629">
    <property type="entry name" value="LITAF"/>
</dbReference>
<evidence type="ECO:0000313" key="9">
    <source>
        <dbReference type="EMBL" id="CAB3380882.1"/>
    </source>
</evidence>
<keyword evidence="6" id="KW-0862">Zinc</keyword>
<keyword evidence="10" id="KW-1185">Reference proteome</keyword>
<dbReference type="SMART" id="SM00714">
    <property type="entry name" value="LITAF"/>
    <property type="match status" value="1"/>
</dbReference>
<feature type="domain" description="LITAF" evidence="8">
    <location>
        <begin position="26"/>
        <end position="110"/>
    </location>
</feature>
<dbReference type="PROSITE" id="PS51837">
    <property type="entry name" value="LITAF"/>
    <property type="match status" value="1"/>
</dbReference>
<comment type="caution">
    <text evidence="9">The sequence shown here is derived from an EMBL/GenBank/DDBJ whole genome shotgun (WGS) entry which is preliminary data.</text>
</comment>
<dbReference type="Pfam" id="PF10601">
    <property type="entry name" value="zf-LITAF-like"/>
    <property type="match status" value="1"/>
</dbReference>
<dbReference type="PANTHER" id="PTHR23292:SF6">
    <property type="entry name" value="FI16602P1-RELATED"/>
    <property type="match status" value="1"/>
</dbReference>
<sequence>MYFPPRQLAESRSMASSPIDSVEVLSKVITAQPKTNSEVAPIPFNHVCPCCNQRITTEVLYRPNSKTHLTATLLCVACCTISWLPYTRNDCKEPHHFCPNCSAYLGKSKY</sequence>
<evidence type="ECO:0000256" key="1">
    <source>
        <dbReference type="ARBA" id="ARBA00004414"/>
    </source>
</evidence>
<name>A0A8S1DJW4_9INSE</name>
<comment type="similarity">
    <text evidence="4">Belongs to the CDIP1/LITAF family.</text>
</comment>
<dbReference type="EMBL" id="CADEPI010000219">
    <property type="protein sequence ID" value="CAB3380882.1"/>
    <property type="molecule type" value="Genomic_DNA"/>
</dbReference>
<evidence type="ECO:0000256" key="4">
    <source>
        <dbReference type="ARBA" id="ARBA00005975"/>
    </source>
</evidence>
<reference evidence="9 10" key="1">
    <citation type="submission" date="2020-04" db="EMBL/GenBank/DDBJ databases">
        <authorList>
            <person name="Alioto T."/>
            <person name="Alioto T."/>
            <person name="Gomez Garrido J."/>
        </authorList>
    </citation>
    <scope>NUCLEOTIDE SEQUENCE [LARGE SCALE GENOMIC DNA]</scope>
</reference>
<dbReference type="PANTHER" id="PTHR23292">
    <property type="entry name" value="LIPOPOLYSACCHARIDE-INDUCED TUMOR NECROSIS FACTOR-ALPHA FACTOR"/>
    <property type="match status" value="1"/>
</dbReference>
<protein>
    <recommendedName>
        <fullName evidence="8">LITAF domain-containing protein</fullName>
    </recommendedName>
</protein>
<evidence type="ECO:0000313" key="10">
    <source>
        <dbReference type="Proteomes" id="UP000494165"/>
    </source>
</evidence>
<keyword evidence="5" id="KW-0479">Metal-binding</keyword>
<comment type="subcellular location">
    <subcellularLocation>
        <location evidence="2">Endosome membrane</location>
        <topology evidence="2">Peripheral membrane protein</topology>
    </subcellularLocation>
    <subcellularLocation>
        <location evidence="1">Late endosome membrane</location>
    </subcellularLocation>
    <subcellularLocation>
        <location evidence="3">Lysosome membrane</location>
        <topology evidence="3">Peripheral membrane protein</topology>
        <orientation evidence="3">Cytoplasmic side</orientation>
    </subcellularLocation>
</comment>
<evidence type="ECO:0000256" key="5">
    <source>
        <dbReference type="ARBA" id="ARBA00022723"/>
    </source>
</evidence>